<evidence type="ECO:0000313" key="3">
    <source>
        <dbReference type="Proteomes" id="UP001642464"/>
    </source>
</evidence>
<dbReference type="Proteomes" id="UP001642464">
    <property type="component" value="Unassembled WGS sequence"/>
</dbReference>
<comment type="caution">
    <text evidence="2">The sequence shown here is derived from an EMBL/GenBank/DDBJ whole genome shotgun (WGS) entry which is preliminary data.</text>
</comment>
<name>A0ABP0QVI5_9DINO</name>
<keyword evidence="3" id="KW-1185">Reference proteome</keyword>
<feature type="compositionally biased region" description="Polar residues" evidence="1">
    <location>
        <begin position="44"/>
        <end position="54"/>
    </location>
</feature>
<feature type="compositionally biased region" description="Basic and acidic residues" evidence="1">
    <location>
        <begin position="95"/>
        <end position="112"/>
    </location>
</feature>
<gene>
    <name evidence="2" type="ORF">SCF082_LOCUS43438</name>
</gene>
<organism evidence="2 3">
    <name type="scientific">Durusdinium trenchii</name>
    <dbReference type="NCBI Taxonomy" id="1381693"/>
    <lineage>
        <taxon>Eukaryota</taxon>
        <taxon>Sar</taxon>
        <taxon>Alveolata</taxon>
        <taxon>Dinophyceae</taxon>
        <taxon>Suessiales</taxon>
        <taxon>Symbiodiniaceae</taxon>
        <taxon>Durusdinium</taxon>
    </lineage>
</organism>
<feature type="region of interest" description="Disordered" evidence="1">
    <location>
        <begin position="1"/>
        <end position="54"/>
    </location>
</feature>
<feature type="region of interest" description="Disordered" evidence="1">
    <location>
        <begin position="95"/>
        <end position="125"/>
    </location>
</feature>
<dbReference type="EMBL" id="CAXAMM010040296">
    <property type="protein sequence ID" value="CAK9092309.1"/>
    <property type="molecule type" value="Genomic_DNA"/>
</dbReference>
<reference evidence="2 3" key="1">
    <citation type="submission" date="2024-02" db="EMBL/GenBank/DDBJ databases">
        <authorList>
            <person name="Chen Y."/>
            <person name="Shah S."/>
            <person name="Dougan E. K."/>
            <person name="Thang M."/>
            <person name="Chan C."/>
        </authorList>
    </citation>
    <scope>NUCLEOTIDE SEQUENCE [LARGE SCALE GENOMIC DNA]</scope>
</reference>
<accession>A0ABP0QVI5</accession>
<feature type="compositionally biased region" description="Acidic residues" evidence="1">
    <location>
        <begin position="21"/>
        <end position="41"/>
    </location>
</feature>
<proteinExistence type="predicted"/>
<evidence type="ECO:0000256" key="1">
    <source>
        <dbReference type="SAM" id="MobiDB-lite"/>
    </source>
</evidence>
<evidence type="ECO:0000313" key="2">
    <source>
        <dbReference type="EMBL" id="CAK9092309.1"/>
    </source>
</evidence>
<protein>
    <submittedName>
        <fullName evidence="2">Uncharacterized protein</fullName>
    </submittedName>
</protein>
<sequence length="534" mass="59439">MATWWKEDGQYELLPSPGTTPDDEWGGLEDEEGSDEEEPEESMTKTTVTKNNEHIVSSIESVENQVVLEQQFENLDEQASAGKADAEMEIDAEHEKIDTDEEHTAVPTEKRVKSTPQCDPADPAEPRTLSQVLSMAGCTSFAAMVDDTDAVVSHRVQSLFEAMGKFGRHMRSKEGILSPASIYGKLPVKQHNRLEHSLAVARAAHQCSAGRQSRHSLWANYSERILKALGKDAAASKLNSIGPPSLVNGVTQYQLVVVKPCQANTTWSPLRFGIPLTVWRVARRTVKTGRKLLPAGKMPMEYLAHLHVLLLAPGESKQSGITVLEGTALSPVVSLDPHDGSLLYEVPADDFQVTYDSTKVTFKIDDHVVSTWLDASKAKIPFQEKAKPQPGKGLLVTEFDLTATQSGRATQMRFVESMLHDFEQHHWRILKHGQVKLCQGALKEVVEWQELLSRVPSYFSKMYTRGSPNWKKLSTSDRTLSFGALVLRELQNAAPRPGESTPRKFIMWLYKVHMEAPPATWLPANPAKTEKTEK</sequence>